<organism evidence="1 2">
    <name type="scientific">Capsulimonas corticalis</name>
    <dbReference type="NCBI Taxonomy" id="2219043"/>
    <lineage>
        <taxon>Bacteria</taxon>
        <taxon>Bacillati</taxon>
        <taxon>Armatimonadota</taxon>
        <taxon>Armatimonadia</taxon>
        <taxon>Capsulimonadales</taxon>
        <taxon>Capsulimonadaceae</taxon>
        <taxon>Capsulimonas</taxon>
    </lineage>
</organism>
<reference evidence="1 2" key="1">
    <citation type="journal article" date="2019" name="Int. J. Syst. Evol. Microbiol.">
        <title>Capsulimonas corticalis gen. nov., sp. nov., an aerobic capsulated bacterium, of a novel bacterial order, Capsulimonadales ord. nov., of the class Armatimonadia of the phylum Armatimonadetes.</title>
        <authorList>
            <person name="Li J."/>
            <person name="Kudo C."/>
            <person name="Tonouchi A."/>
        </authorList>
    </citation>
    <scope>NUCLEOTIDE SEQUENCE [LARGE SCALE GENOMIC DNA]</scope>
    <source>
        <strain evidence="1 2">AX-7</strain>
    </source>
</reference>
<dbReference type="Proteomes" id="UP000287394">
    <property type="component" value="Chromosome"/>
</dbReference>
<gene>
    <name evidence="1" type="ORF">CCAX7_002590</name>
</gene>
<name>A0A402CS29_9BACT</name>
<dbReference type="SUPFAM" id="SSF54523">
    <property type="entry name" value="Pili subunits"/>
    <property type="match status" value="1"/>
</dbReference>
<evidence type="ECO:0000313" key="1">
    <source>
        <dbReference type="EMBL" id="BDI28208.1"/>
    </source>
</evidence>
<dbReference type="PANTHER" id="PTHR30093:SF2">
    <property type="entry name" value="TYPE II SECRETION SYSTEM PROTEIN H"/>
    <property type="match status" value="1"/>
</dbReference>
<sequence>MKPQAFTRTELLIALAVVALLGAILFPVIQIRKNGQLLASCESRERQISSALSQYVQDNDQTYPWSYNMAEGAQNWHVLILPYAKGSTKPGADFTCPSANTSAFSYSANGQVICLLDQEHKTPSRGCYGSVVKTSRVANPRETVLLADALLGAAPDSTLQPPARRSAGEFAYPHPASVKDHTDDKGWEPDWFGIPYNNHQISWRHSGGANVLYCDGHSKYTKPGDLKDANWDVRCWYGQACEGSPNSPVYPAPDGTCGGQSPIDCQ</sequence>
<keyword evidence="2" id="KW-1185">Reference proteome</keyword>
<dbReference type="PANTHER" id="PTHR30093">
    <property type="entry name" value="GENERAL SECRETION PATHWAY PROTEIN G"/>
    <property type="match status" value="1"/>
</dbReference>
<dbReference type="InterPro" id="IPR027558">
    <property type="entry name" value="Pre_pil_HX9DG_C"/>
</dbReference>
<evidence type="ECO:0000313" key="2">
    <source>
        <dbReference type="Proteomes" id="UP000287394"/>
    </source>
</evidence>
<dbReference type="Gene3D" id="3.30.700.10">
    <property type="entry name" value="Glycoprotein, Type 4 Pilin"/>
    <property type="match status" value="1"/>
</dbReference>
<dbReference type="AlphaFoldDB" id="A0A402CS29"/>
<dbReference type="EMBL" id="AP025739">
    <property type="protein sequence ID" value="BDI28208.1"/>
    <property type="molecule type" value="Genomic_DNA"/>
</dbReference>
<proteinExistence type="predicted"/>
<dbReference type="KEGG" id="ccot:CCAX7_002590"/>
<accession>A0A402CS29</accession>
<protein>
    <submittedName>
        <fullName evidence="1">Uncharacterized protein</fullName>
    </submittedName>
</protein>
<dbReference type="NCBIfam" id="TIGR04294">
    <property type="entry name" value="pre_pil_HX9DG"/>
    <property type="match status" value="1"/>
</dbReference>
<dbReference type="RefSeq" id="WP_165863999.1">
    <property type="nucleotide sequence ID" value="NZ_AP025739.1"/>
</dbReference>
<dbReference type="InterPro" id="IPR045584">
    <property type="entry name" value="Pilin-like"/>
</dbReference>